<keyword evidence="2" id="KW-0614">Plasmid</keyword>
<feature type="chain" id="PRO_5028998550" evidence="1">
    <location>
        <begin position="22"/>
        <end position="62"/>
    </location>
</feature>
<proteinExistence type="predicted"/>
<geneLocation type="plasmid" evidence="2 3">
    <name>unnamed</name>
</geneLocation>
<evidence type="ECO:0000313" key="2">
    <source>
        <dbReference type="EMBL" id="QNT71495.1"/>
    </source>
</evidence>
<evidence type="ECO:0000313" key="3">
    <source>
        <dbReference type="Proteomes" id="UP000516369"/>
    </source>
</evidence>
<dbReference type="Proteomes" id="UP000516369">
    <property type="component" value="Plasmid unnamed"/>
</dbReference>
<evidence type="ECO:0000256" key="1">
    <source>
        <dbReference type="SAM" id="SignalP"/>
    </source>
</evidence>
<dbReference type="EMBL" id="CP053924">
    <property type="protein sequence ID" value="QNT71495.1"/>
    <property type="molecule type" value="Genomic_DNA"/>
</dbReference>
<name>A0A7H1N709_9PROT</name>
<reference evidence="2 3" key="1">
    <citation type="submission" date="2020-05" db="EMBL/GenBank/DDBJ databases">
        <title>Complete closed genome sequence of Defluviicoccus vanus.</title>
        <authorList>
            <person name="Bessarab I."/>
            <person name="Arumugam K."/>
            <person name="Maszenan A.M."/>
            <person name="Seviour R.J."/>
            <person name="Williams R.B."/>
        </authorList>
    </citation>
    <scope>NUCLEOTIDE SEQUENCE [LARGE SCALE GENOMIC DNA]</scope>
    <source>
        <strain evidence="2 3">Ben 114</strain>
        <plasmid evidence="2 3">unnamed</plasmid>
    </source>
</reference>
<dbReference type="AlphaFoldDB" id="A0A7H1N709"/>
<keyword evidence="3" id="KW-1185">Reference proteome</keyword>
<dbReference type="KEGG" id="dvn:HQ394_19380"/>
<accession>A0A7H1N709</accession>
<sequence length="62" mass="6699">MKWLPFSVVVAGLFLVTTADAQQAERQNPTPWSQYCGMGPWPMGPGMMGGMEPMAGSMPPLQ</sequence>
<feature type="signal peptide" evidence="1">
    <location>
        <begin position="1"/>
        <end position="21"/>
    </location>
</feature>
<organism evidence="2 3">
    <name type="scientific">Defluviicoccus vanus</name>
    <dbReference type="NCBI Taxonomy" id="111831"/>
    <lineage>
        <taxon>Bacteria</taxon>
        <taxon>Pseudomonadati</taxon>
        <taxon>Pseudomonadota</taxon>
        <taxon>Alphaproteobacteria</taxon>
        <taxon>Rhodospirillales</taxon>
        <taxon>Rhodospirillaceae</taxon>
        <taxon>Defluviicoccus</taxon>
    </lineage>
</organism>
<keyword evidence="1" id="KW-0732">Signal</keyword>
<protein>
    <submittedName>
        <fullName evidence="2">Uncharacterized protein</fullName>
    </submittedName>
</protein>
<gene>
    <name evidence="2" type="ORF">HQ394_19380</name>
</gene>